<dbReference type="Proteomes" id="UP000735302">
    <property type="component" value="Unassembled WGS sequence"/>
</dbReference>
<evidence type="ECO:0000313" key="3">
    <source>
        <dbReference type="Proteomes" id="UP000735302"/>
    </source>
</evidence>
<feature type="region of interest" description="Disordered" evidence="1">
    <location>
        <begin position="20"/>
        <end position="75"/>
    </location>
</feature>
<proteinExistence type="predicted"/>
<reference evidence="2 3" key="1">
    <citation type="journal article" date="2021" name="Elife">
        <title>Chloroplast acquisition without the gene transfer in kleptoplastic sea slugs, Plakobranchus ocellatus.</title>
        <authorList>
            <person name="Maeda T."/>
            <person name="Takahashi S."/>
            <person name="Yoshida T."/>
            <person name="Shimamura S."/>
            <person name="Takaki Y."/>
            <person name="Nagai Y."/>
            <person name="Toyoda A."/>
            <person name="Suzuki Y."/>
            <person name="Arimoto A."/>
            <person name="Ishii H."/>
            <person name="Satoh N."/>
            <person name="Nishiyama T."/>
            <person name="Hasebe M."/>
            <person name="Maruyama T."/>
            <person name="Minagawa J."/>
            <person name="Obokata J."/>
            <person name="Shigenobu S."/>
        </authorList>
    </citation>
    <scope>NUCLEOTIDE SEQUENCE [LARGE SCALE GENOMIC DNA]</scope>
</reference>
<keyword evidence="3" id="KW-1185">Reference proteome</keyword>
<dbReference type="AlphaFoldDB" id="A0AAV3Z6V8"/>
<name>A0AAV3Z6V8_9GAST</name>
<protein>
    <submittedName>
        <fullName evidence="2">PiggyBac transposable element-derived protein 4-like</fullName>
    </submittedName>
</protein>
<gene>
    <name evidence="2" type="ORF">PoB_001737500</name>
</gene>
<feature type="compositionally biased region" description="Acidic residues" evidence="1">
    <location>
        <begin position="26"/>
        <end position="53"/>
    </location>
</feature>
<comment type="caution">
    <text evidence="2">The sequence shown here is derived from an EMBL/GenBank/DDBJ whole genome shotgun (WGS) entry which is preliminary data.</text>
</comment>
<organism evidence="2 3">
    <name type="scientific">Plakobranchus ocellatus</name>
    <dbReference type="NCBI Taxonomy" id="259542"/>
    <lineage>
        <taxon>Eukaryota</taxon>
        <taxon>Metazoa</taxon>
        <taxon>Spiralia</taxon>
        <taxon>Lophotrochozoa</taxon>
        <taxon>Mollusca</taxon>
        <taxon>Gastropoda</taxon>
        <taxon>Heterobranchia</taxon>
        <taxon>Euthyneura</taxon>
        <taxon>Panpulmonata</taxon>
        <taxon>Sacoglossa</taxon>
        <taxon>Placobranchoidea</taxon>
        <taxon>Plakobranchidae</taxon>
        <taxon>Plakobranchus</taxon>
    </lineage>
</organism>
<sequence>MAFNFMQSLVRQSIDTDTNVNLGTSVDEEEGDIDDESDVEFGETDGLDLDLDQEQGPADNENRDQNFDPDNAGKSNKWWRCCFCYLIEVSLVNAYIVYKNTPRPPGSKPMPHFNFHLEVARSLFQEGCRQRAAPEAGHLLLDWQI</sequence>
<evidence type="ECO:0000313" key="2">
    <source>
        <dbReference type="EMBL" id="GFN90869.1"/>
    </source>
</evidence>
<dbReference type="EMBL" id="BLXT01002074">
    <property type="protein sequence ID" value="GFN90869.1"/>
    <property type="molecule type" value="Genomic_DNA"/>
</dbReference>
<evidence type="ECO:0000256" key="1">
    <source>
        <dbReference type="SAM" id="MobiDB-lite"/>
    </source>
</evidence>
<accession>A0AAV3Z6V8</accession>